<dbReference type="GO" id="GO:0006003">
    <property type="term" value="P:fructose 2,6-bisphosphate metabolic process"/>
    <property type="evidence" value="ECO:0007669"/>
    <property type="project" value="InterPro"/>
</dbReference>
<dbReference type="GO" id="GO:0005524">
    <property type="term" value="F:ATP binding"/>
    <property type="evidence" value="ECO:0007669"/>
    <property type="project" value="UniProtKB-KW"/>
</dbReference>
<dbReference type="Gene3D" id="3.40.50.1240">
    <property type="entry name" value="Phosphoglycerate mutase-like"/>
    <property type="match status" value="1"/>
</dbReference>
<dbReference type="SUPFAM" id="SSF52540">
    <property type="entry name" value="P-loop containing nucleoside triphosphate hydrolases"/>
    <property type="match status" value="1"/>
</dbReference>
<keyword evidence="2" id="KW-0547">Nucleotide-binding</keyword>
<dbReference type="PIRSF" id="PIRSF000709">
    <property type="entry name" value="6PFK_2-Ptase"/>
    <property type="match status" value="1"/>
</dbReference>
<dbReference type="PANTHER" id="PTHR10606:SF44">
    <property type="entry name" value="6-PHOSPHOFRUCTO 2-KINASE_FRUCTOSE 2,6-BISPHOSPHATASE LONG FORM"/>
    <property type="match status" value="1"/>
</dbReference>
<comment type="similarity">
    <text evidence="1">In the C-terminal section; belongs to the phosphoglycerate mutase family.</text>
</comment>
<dbReference type="GO" id="GO:0003873">
    <property type="term" value="F:6-phosphofructo-2-kinase activity"/>
    <property type="evidence" value="ECO:0007669"/>
    <property type="project" value="InterPro"/>
</dbReference>
<dbReference type="InterPro" id="IPR029033">
    <property type="entry name" value="His_PPase_superfam"/>
</dbReference>
<gene>
    <name evidence="5" type="ORF">DICVIV_04998</name>
</gene>
<organism evidence="5 6">
    <name type="scientific">Dictyocaulus viviparus</name>
    <name type="common">Bovine lungworm</name>
    <dbReference type="NCBI Taxonomy" id="29172"/>
    <lineage>
        <taxon>Eukaryota</taxon>
        <taxon>Metazoa</taxon>
        <taxon>Ecdysozoa</taxon>
        <taxon>Nematoda</taxon>
        <taxon>Chromadorea</taxon>
        <taxon>Rhabditida</taxon>
        <taxon>Rhabditina</taxon>
        <taxon>Rhabditomorpha</taxon>
        <taxon>Strongyloidea</taxon>
        <taxon>Metastrongylidae</taxon>
        <taxon>Dictyocaulus</taxon>
    </lineage>
</organism>
<name>A0A0D8XYF4_DICVI</name>
<dbReference type="Gene3D" id="3.40.50.300">
    <property type="entry name" value="P-loop containing nucleotide triphosphate hydrolases"/>
    <property type="match status" value="1"/>
</dbReference>
<evidence type="ECO:0000256" key="2">
    <source>
        <dbReference type="ARBA" id="ARBA00022741"/>
    </source>
</evidence>
<sequence>MSDGGILISPEVSYSNTVISPHSEETSTKRMVAHSQEHGFSDQVRIPNVIVMVGLPARGKTYISKKLCRYLNWIGIKTRVFNVGEYRRTEASAADAVHGANASFFSPNNEAALKVRNESARRAMSDMADCLKSGACNVAIFDATNTTRERRKTIDNFCEKHWLRCFFIESICDDERIIDSNITDVKVNSPDYKGLMSAEQAKEDFLKRIENYKQQYEPLDEVKDHKFSFIKVINAGRSFFVHNVQGHVQSRVVYFLMNIHLLPRSIYLTRHGQSEYNAMGRLGGDSPLTTSGEEYAKALSDFFENEQIADLRIWCSQKPMTYFLNVYLIHGVSLFKVRAAQTAQKLNPAFHTEYWKALDEIDAGICEGLTYEDIQQRYPKQAEDRSRNKYHYRYPSGESYEDVVSRLEPVIMELERQANVLVVSHQAVLRCILAYFYDRSLDELPYIDIGLHSLVKLTPRAYHCDSTLYHFDVEKGEWSSEVRQLPLCDSPRD</sequence>
<dbReference type="OrthoDB" id="267323at2759"/>
<dbReference type="SUPFAM" id="SSF53254">
    <property type="entry name" value="Phosphoglycerate mutase-like"/>
    <property type="match status" value="1"/>
</dbReference>
<dbReference type="AlphaFoldDB" id="A0A0D8XYF4"/>
<dbReference type="Proteomes" id="UP000053766">
    <property type="component" value="Unassembled WGS sequence"/>
</dbReference>
<dbReference type="InterPro" id="IPR013078">
    <property type="entry name" value="His_Pase_superF_clade-1"/>
</dbReference>
<dbReference type="EMBL" id="KN716253">
    <property type="protein sequence ID" value="KJH48872.1"/>
    <property type="molecule type" value="Genomic_DNA"/>
</dbReference>
<dbReference type="SMART" id="SM00855">
    <property type="entry name" value="PGAM"/>
    <property type="match status" value="1"/>
</dbReference>
<evidence type="ECO:0000256" key="1">
    <source>
        <dbReference type="ARBA" id="ARBA00008408"/>
    </source>
</evidence>
<dbReference type="GO" id="GO:0006000">
    <property type="term" value="P:fructose metabolic process"/>
    <property type="evidence" value="ECO:0007669"/>
    <property type="project" value="InterPro"/>
</dbReference>
<evidence type="ECO:0000256" key="3">
    <source>
        <dbReference type="ARBA" id="ARBA00022840"/>
    </source>
</evidence>
<evidence type="ECO:0000313" key="5">
    <source>
        <dbReference type="EMBL" id="KJH48872.1"/>
    </source>
</evidence>
<dbReference type="InterPro" id="IPR013079">
    <property type="entry name" value="6Phosfructo_kin"/>
</dbReference>
<dbReference type="Pfam" id="PF01591">
    <property type="entry name" value="6PF2K"/>
    <property type="match status" value="1"/>
</dbReference>
<dbReference type="FunFam" id="3.40.50.300:FF:001979">
    <property type="entry name" value="6-phosphofructo-2-kinase/fructose-2,6-bisphosphatase"/>
    <property type="match status" value="1"/>
</dbReference>
<keyword evidence="6" id="KW-1185">Reference proteome</keyword>
<dbReference type="InterPro" id="IPR027417">
    <property type="entry name" value="P-loop_NTPase"/>
</dbReference>
<dbReference type="InterPro" id="IPR001345">
    <property type="entry name" value="PG/BPGM_mutase_AS"/>
</dbReference>
<dbReference type="GO" id="GO:0005829">
    <property type="term" value="C:cytosol"/>
    <property type="evidence" value="ECO:0007669"/>
    <property type="project" value="TreeGrafter"/>
</dbReference>
<evidence type="ECO:0000259" key="4">
    <source>
        <dbReference type="Pfam" id="PF01591"/>
    </source>
</evidence>
<feature type="domain" description="6-phosphofructo-2-kinase" evidence="4">
    <location>
        <begin position="45"/>
        <end position="263"/>
    </location>
</feature>
<reference evidence="6" key="2">
    <citation type="journal article" date="2016" name="Sci. Rep.">
        <title>Dictyocaulus viviparus genome, variome and transcriptome elucidate lungworm biology and support future intervention.</title>
        <authorList>
            <person name="McNulty S.N."/>
            <person name="Strube C."/>
            <person name="Rosa B.A."/>
            <person name="Martin J.C."/>
            <person name="Tyagi R."/>
            <person name="Choi Y.J."/>
            <person name="Wang Q."/>
            <person name="Hallsworth Pepin K."/>
            <person name="Zhang X."/>
            <person name="Ozersky P."/>
            <person name="Wilson R.K."/>
            <person name="Sternberg P.W."/>
            <person name="Gasser R.B."/>
            <person name="Mitreva M."/>
        </authorList>
    </citation>
    <scope>NUCLEOTIDE SEQUENCE [LARGE SCALE GENOMIC DNA]</scope>
    <source>
        <strain evidence="6">HannoverDv2000</strain>
    </source>
</reference>
<dbReference type="PANTHER" id="PTHR10606">
    <property type="entry name" value="6-PHOSPHOFRUCTO-2-KINASE/FRUCTOSE-2,6-BISPHOSPHATASE"/>
    <property type="match status" value="1"/>
</dbReference>
<dbReference type="GO" id="GO:0004331">
    <property type="term" value="F:fructose-2,6-bisphosphate 2-phosphatase activity"/>
    <property type="evidence" value="ECO:0007669"/>
    <property type="project" value="TreeGrafter"/>
</dbReference>
<dbReference type="STRING" id="29172.A0A0D8XYF4"/>
<dbReference type="PROSITE" id="PS00175">
    <property type="entry name" value="PG_MUTASE"/>
    <property type="match status" value="1"/>
</dbReference>
<protein>
    <submittedName>
        <fullName evidence="5">Phosphoglycerate mutase family protein</fullName>
    </submittedName>
</protein>
<dbReference type="InterPro" id="IPR003094">
    <property type="entry name" value="6Pfruct_kin"/>
</dbReference>
<dbReference type="CDD" id="cd07067">
    <property type="entry name" value="HP_PGM_like"/>
    <property type="match status" value="1"/>
</dbReference>
<dbReference type="PRINTS" id="PR00991">
    <property type="entry name" value="6PFRUCTKNASE"/>
</dbReference>
<dbReference type="Pfam" id="PF00300">
    <property type="entry name" value="His_Phos_1"/>
    <property type="match status" value="2"/>
</dbReference>
<reference evidence="5 6" key="1">
    <citation type="submission" date="2013-11" db="EMBL/GenBank/DDBJ databases">
        <title>Draft genome of the bovine lungworm Dictyocaulus viviparus.</title>
        <authorList>
            <person name="Mitreva M."/>
        </authorList>
    </citation>
    <scope>NUCLEOTIDE SEQUENCE [LARGE SCALE GENOMIC DNA]</scope>
    <source>
        <strain evidence="5 6">HannoverDv2000</strain>
    </source>
</reference>
<accession>A0A0D8XYF4</accession>
<proteinExistence type="inferred from homology"/>
<keyword evidence="3" id="KW-0067">ATP-binding</keyword>
<evidence type="ECO:0000313" key="6">
    <source>
        <dbReference type="Proteomes" id="UP000053766"/>
    </source>
</evidence>